<proteinExistence type="predicted"/>
<name>A0A0A9R2N5_ARUDO</name>
<feature type="compositionally biased region" description="Low complexity" evidence="1">
    <location>
        <begin position="30"/>
        <end position="53"/>
    </location>
</feature>
<feature type="compositionally biased region" description="Polar residues" evidence="1">
    <location>
        <begin position="1"/>
        <end position="10"/>
    </location>
</feature>
<reference evidence="2" key="2">
    <citation type="journal article" date="2015" name="Data Brief">
        <title>Shoot transcriptome of the giant reed, Arundo donax.</title>
        <authorList>
            <person name="Barrero R.A."/>
            <person name="Guerrero F.D."/>
            <person name="Moolhuijzen P."/>
            <person name="Goolsby J.A."/>
            <person name="Tidwell J."/>
            <person name="Bellgard S.E."/>
            <person name="Bellgard M.I."/>
        </authorList>
    </citation>
    <scope>NUCLEOTIDE SEQUENCE</scope>
    <source>
        <tissue evidence="2">Shoot tissue taken approximately 20 cm above the soil surface</tissue>
    </source>
</reference>
<feature type="compositionally biased region" description="Basic residues" evidence="1">
    <location>
        <begin position="75"/>
        <end position="84"/>
    </location>
</feature>
<feature type="region of interest" description="Disordered" evidence="1">
    <location>
        <begin position="1"/>
        <end position="137"/>
    </location>
</feature>
<sequence>MTSSSWSSLTRAVGSSPRRWPSRRRRPRPRLAAGSRRTRPASPARRARTLLTAIGPARSARAREDAPSAGTLAPARRRRRRRRRNEAGAGRGRLCCLRVSSRSSSPPATGPGSRRRGATPRSVTGHGSSCTAAGERR</sequence>
<feature type="compositionally biased region" description="Low complexity" evidence="1">
    <location>
        <begin position="92"/>
        <end position="112"/>
    </location>
</feature>
<accession>A0A0A9R2N5</accession>
<reference evidence="2" key="1">
    <citation type="submission" date="2014-09" db="EMBL/GenBank/DDBJ databases">
        <authorList>
            <person name="Magalhaes I.L.F."/>
            <person name="Oliveira U."/>
            <person name="Santos F.R."/>
            <person name="Vidigal T.H.D.A."/>
            <person name="Brescovit A.D."/>
            <person name="Santos A.J."/>
        </authorList>
    </citation>
    <scope>NUCLEOTIDE SEQUENCE</scope>
    <source>
        <tissue evidence="2">Shoot tissue taken approximately 20 cm above the soil surface</tissue>
    </source>
</reference>
<evidence type="ECO:0000313" key="2">
    <source>
        <dbReference type="EMBL" id="JAD89866.1"/>
    </source>
</evidence>
<evidence type="ECO:0000256" key="1">
    <source>
        <dbReference type="SAM" id="MobiDB-lite"/>
    </source>
</evidence>
<feature type="compositionally biased region" description="Basic residues" evidence="1">
    <location>
        <begin position="20"/>
        <end position="29"/>
    </location>
</feature>
<dbReference type="EMBL" id="GBRH01208029">
    <property type="protein sequence ID" value="JAD89866.1"/>
    <property type="molecule type" value="Transcribed_RNA"/>
</dbReference>
<organism evidence="2">
    <name type="scientific">Arundo donax</name>
    <name type="common">Giant reed</name>
    <name type="synonym">Donax arundinaceus</name>
    <dbReference type="NCBI Taxonomy" id="35708"/>
    <lineage>
        <taxon>Eukaryota</taxon>
        <taxon>Viridiplantae</taxon>
        <taxon>Streptophyta</taxon>
        <taxon>Embryophyta</taxon>
        <taxon>Tracheophyta</taxon>
        <taxon>Spermatophyta</taxon>
        <taxon>Magnoliopsida</taxon>
        <taxon>Liliopsida</taxon>
        <taxon>Poales</taxon>
        <taxon>Poaceae</taxon>
        <taxon>PACMAD clade</taxon>
        <taxon>Arundinoideae</taxon>
        <taxon>Arundineae</taxon>
        <taxon>Arundo</taxon>
    </lineage>
</organism>
<dbReference type="AlphaFoldDB" id="A0A0A9R2N5"/>
<protein>
    <submittedName>
        <fullName evidence="2">Uncharacterized protein</fullName>
    </submittedName>
</protein>